<dbReference type="InterPro" id="IPR013320">
    <property type="entry name" value="ConA-like_dom_sf"/>
</dbReference>
<dbReference type="PROSITE" id="PS50088">
    <property type="entry name" value="ANK_REPEAT"/>
    <property type="match status" value="2"/>
</dbReference>
<keyword evidence="5" id="KW-0812">Transmembrane</keyword>
<dbReference type="EMBL" id="ML977325">
    <property type="protein sequence ID" value="KAF2114543.1"/>
    <property type="molecule type" value="Genomic_DNA"/>
</dbReference>
<evidence type="ECO:0000313" key="8">
    <source>
        <dbReference type="EMBL" id="KAF2114543.1"/>
    </source>
</evidence>
<feature type="domain" description="B30.2/SPRY" evidence="7">
    <location>
        <begin position="1815"/>
        <end position="2024"/>
    </location>
</feature>
<dbReference type="PROSITE" id="PS50188">
    <property type="entry name" value="B302_SPRY"/>
    <property type="match status" value="1"/>
</dbReference>
<dbReference type="CDD" id="cd12885">
    <property type="entry name" value="SPRY_RanBP_like"/>
    <property type="match status" value="1"/>
</dbReference>
<feature type="transmembrane region" description="Helical" evidence="5">
    <location>
        <begin position="283"/>
        <end position="309"/>
    </location>
</feature>
<dbReference type="OrthoDB" id="194358at2759"/>
<dbReference type="InterPro" id="IPR003877">
    <property type="entry name" value="SPRY_dom"/>
</dbReference>
<protein>
    <recommendedName>
        <fullName evidence="7">B30.2/SPRY domain-containing protein</fullName>
    </recommendedName>
</protein>
<organism evidence="8 9">
    <name type="scientific">Lophiotrema nucula</name>
    <dbReference type="NCBI Taxonomy" id="690887"/>
    <lineage>
        <taxon>Eukaryota</taxon>
        <taxon>Fungi</taxon>
        <taxon>Dikarya</taxon>
        <taxon>Ascomycota</taxon>
        <taxon>Pezizomycotina</taxon>
        <taxon>Dothideomycetes</taxon>
        <taxon>Pleosporomycetidae</taxon>
        <taxon>Pleosporales</taxon>
        <taxon>Lophiotremataceae</taxon>
        <taxon>Lophiotrema</taxon>
    </lineage>
</organism>
<dbReference type="PROSITE" id="PS50297">
    <property type="entry name" value="ANK_REP_REGION"/>
    <property type="match status" value="2"/>
</dbReference>
<dbReference type="InterPro" id="IPR036770">
    <property type="entry name" value="Ankyrin_rpt-contain_sf"/>
</dbReference>
<dbReference type="InterPro" id="IPR043136">
    <property type="entry name" value="B30.2/SPRY_sf"/>
</dbReference>
<feature type="transmembrane region" description="Helical" evidence="5">
    <location>
        <begin position="65"/>
        <end position="86"/>
    </location>
</feature>
<dbReference type="InterPro" id="IPR044736">
    <property type="entry name" value="Gid1/RanBPM/SPLA_SPRY"/>
</dbReference>
<feature type="transmembrane region" description="Helical" evidence="5">
    <location>
        <begin position="321"/>
        <end position="344"/>
    </location>
</feature>
<feature type="repeat" description="ANK" evidence="3">
    <location>
        <begin position="1553"/>
        <end position="1579"/>
    </location>
</feature>
<feature type="repeat" description="ANK" evidence="3">
    <location>
        <begin position="1191"/>
        <end position="1211"/>
    </location>
</feature>
<keyword evidence="9" id="KW-1185">Reference proteome</keyword>
<dbReference type="InterPro" id="IPR001870">
    <property type="entry name" value="B30.2/SPRY"/>
</dbReference>
<dbReference type="SUPFAM" id="SSF49899">
    <property type="entry name" value="Concanavalin A-like lectins/glucanases"/>
    <property type="match status" value="1"/>
</dbReference>
<feature type="chain" id="PRO_5025407884" description="B30.2/SPRY domain-containing protein" evidence="6">
    <location>
        <begin position="24"/>
        <end position="2057"/>
    </location>
</feature>
<dbReference type="PANTHER" id="PTHR24123:SF33">
    <property type="entry name" value="PROTEIN HOS4"/>
    <property type="match status" value="1"/>
</dbReference>
<dbReference type="Gene3D" id="1.25.40.20">
    <property type="entry name" value="Ankyrin repeat-containing domain"/>
    <property type="match status" value="2"/>
</dbReference>
<gene>
    <name evidence="8" type="ORF">BDV96DRAFT_577029</name>
</gene>
<feature type="compositionally biased region" description="Basic and acidic residues" evidence="4">
    <location>
        <begin position="365"/>
        <end position="377"/>
    </location>
</feature>
<dbReference type="Proteomes" id="UP000799770">
    <property type="component" value="Unassembled WGS sequence"/>
</dbReference>
<dbReference type="InterPro" id="IPR051165">
    <property type="entry name" value="Multifunctional_ANK_Repeat"/>
</dbReference>
<evidence type="ECO:0000256" key="2">
    <source>
        <dbReference type="ARBA" id="ARBA00023043"/>
    </source>
</evidence>
<reference evidence="8" key="1">
    <citation type="journal article" date="2020" name="Stud. Mycol.">
        <title>101 Dothideomycetes genomes: a test case for predicting lifestyles and emergence of pathogens.</title>
        <authorList>
            <person name="Haridas S."/>
            <person name="Albert R."/>
            <person name="Binder M."/>
            <person name="Bloem J."/>
            <person name="Labutti K."/>
            <person name="Salamov A."/>
            <person name="Andreopoulos B."/>
            <person name="Baker S."/>
            <person name="Barry K."/>
            <person name="Bills G."/>
            <person name="Bluhm B."/>
            <person name="Cannon C."/>
            <person name="Castanera R."/>
            <person name="Culley D."/>
            <person name="Daum C."/>
            <person name="Ezra D."/>
            <person name="Gonzalez J."/>
            <person name="Henrissat B."/>
            <person name="Kuo A."/>
            <person name="Liang C."/>
            <person name="Lipzen A."/>
            <person name="Lutzoni F."/>
            <person name="Magnuson J."/>
            <person name="Mondo S."/>
            <person name="Nolan M."/>
            <person name="Ohm R."/>
            <person name="Pangilinan J."/>
            <person name="Park H.-J."/>
            <person name="Ramirez L."/>
            <person name="Alfaro M."/>
            <person name="Sun H."/>
            <person name="Tritt A."/>
            <person name="Yoshinaga Y."/>
            <person name="Zwiers L.-H."/>
            <person name="Turgeon B."/>
            <person name="Goodwin S."/>
            <person name="Spatafora J."/>
            <person name="Crous P."/>
            <person name="Grigoriev I."/>
        </authorList>
    </citation>
    <scope>NUCLEOTIDE SEQUENCE</scope>
    <source>
        <strain evidence="8">CBS 627.86</strain>
    </source>
</reference>
<dbReference type="InterPro" id="IPR002110">
    <property type="entry name" value="Ankyrin_rpt"/>
</dbReference>
<keyword evidence="2 3" id="KW-0040">ANK repeat</keyword>
<feature type="transmembrane region" description="Helical" evidence="5">
    <location>
        <begin position="470"/>
        <end position="490"/>
    </location>
</feature>
<evidence type="ECO:0000259" key="7">
    <source>
        <dbReference type="PROSITE" id="PS50188"/>
    </source>
</evidence>
<dbReference type="PANTHER" id="PTHR24123">
    <property type="entry name" value="ANKYRIN REPEAT-CONTAINING"/>
    <property type="match status" value="1"/>
</dbReference>
<evidence type="ECO:0000256" key="5">
    <source>
        <dbReference type="SAM" id="Phobius"/>
    </source>
</evidence>
<evidence type="ECO:0000256" key="1">
    <source>
        <dbReference type="ARBA" id="ARBA00022737"/>
    </source>
</evidence>
<dbReference type="Pfam" id="PF00622">
    <property type="entry name" value="SPRY"/>
    <property type="match status" value="1"/>
</dbReference>
<keyword evidence="6" id="KW-0732">Signal</keyword>
<evidence type="ECO:0000256" key="3">
    <source>
        <dbReference type="PROSITE-ProRule" id="PRU00023"/>
    </source>
</evidence>
<evidence type="ECO:0000256" key="6">
    <source>
        <dbReference type="SAM" id="SignalP"/>
    </source>
</evidence>
<evidence type="ECO:0000256" key="4">
    <source>
        <dbReference type="SAM" id="MobiDB-lite"/>
    </source>
</evidence>
<dbReference type="Pfam" id="PF00023">
    <property type="entry name" value="Ank"/>
    <property type="match status" value="1"/>
</dbReference>
<dbReference type="SMART" id="SM00248">
    <property type="entry name" value="ANK"/>
    <property type="match status" value="10"/>
</dbReference>
<name>A0A6A5Z681_9PLEO</name>
<feature type="region of interest" description="Disordered" evidence="4">
    <location>
        <begin position="363"/>
        <end position="401"/>
    </location>
</feature>
<dbReference type="SMART" id="SM00449">
    <property type="entry name" value="SPRY"/>
    <property type="match status" value="1"/>
</dbReference>
<keyword evidence="1" id="KW-0677">Repeat</keyword>
<dbReference type="Gene3D" id="2.60.120.920">
    <property type="match status" value="1"/>
</dbReference>
<sequence>MSSHMLQCLVALLLCFFPRVSSAAGDDGGELGINLFTDLAPLLALFGEQFARQFMSESLLWLDHVIFAMVPLGILTAIIGAIRVSGPSWARAFIGRARESRAVAEIELMSSTSGEVCEVYNGKAIVRAMGKPALTQLILLPGMYTEDDNTCGIYTLQAAYNSVPPLIQRGQFGAQTRWDKWSQKENDVEPQDDQVASINVTKSLFSLRRRKMTGNKFSNLDVERGRTHSASGSDNAHHLRALAHATTKRYHHTFPSELDGSAPNLQLNLPTTVPSYAMTIRELWCAAIVGVMIQAGVIAVGAVVTYQPFMKSKFENDSVKYGFPLFASGTVCLNAGMMICSWVIERSTQEHVWRRTPRASGIVERGSELDPSKEPEARVQGTTTTSDHKGEPSSMGVPNHDMAAASSESLGRGQFHLFWLQRKHTVNDQAFDSFLILGGSKDELLTSSPHDHRSWNVGSLKKLGRFATNLYELSTVGGAAIGIVGFILQFEGLRGLPWPTAVAQLFGIVLMALIRAFVRRRLGERCFTHTALDGYELEWLAQRLVYEDFPLIPSGKEDTTKPSQSIIKWQIATKETGSANRLLVEPGQMRNGRTTDKEATFTRTTQTTSKVLEDLERCPFPRNSQTVLKIRQRLGQLANRSGVASKEAVALSRAITLVLDEIFPIHGQVKKVFSWFLKARTLVRSSDTWGEDCDNDETSSDKIELQALGNERGWNFSSQDADAVLSLWLSSFADRTRDTDFNEDTKPLTRRTERDNVIIKYRRILGENPTLLHKNATSTPTATSKSARTDVLTRDLNWWVRTNGNWDEIIYGEDVELVLGFNGMEGSTPGRNELSIDSSAARAVLLAQHIFSAFIWALSPLITSDTFDQAVVEDSDLFIASDFERSWMAPTLRNARLIKIARGIESFGLGSFEDILLCMVPPLSCRGLLPNEEILTLLLDKARYFEKQHAWSQSADVYLGLLGLYVNPQNDDRVPYEIVVDIVEFLFVASEAADDRNGRIKSKAENMNAQALSLAQAVERVRQSVEDHSLLLPVLLNLRWFYMRQGRQELFNTLFPKHEIKGSLRKPALESNMSQPNAAIKTMIRFTEFHDIPERLKKRQKPLLENEKRLVVTADIFGWTPLHYAIVDDYSLGDFQPLLEYGERYRGHYELKDRSGRTPLHYAVIHDLEIPKLLINRGGIGKLAATVQARDGSLPVHVAARHGRIELIKMLEPFLHTLHIPDHFGRTPLHLGAIRGYSGVIDRLYSSSHVVNPSSDELSRRNVLHLALAHNHDTLAQDLITRDLNVERLSSVDTENVTPIDLILGKGEPDFMADLLAKFPEAQLNSQKGPNAAATCLTALIAAAIASNRAKQLSTIFQAVLNRSWDERLILEAFSIVQAKDKLEMLPELFEILRELGDAKKSLDVEVPVITFTEAVEDAPAMIGDDISNPEGPRTKQRSLRTSSVQLFNRARAHVLKIMGTRILNWAIRNGDDDLFSLLVEEPASGNGDLGNELDHAAFNQADNAGDTLLASLALSGLYEAASVEQYQRMLQALWRTWTPVQKQERLNSEDRSGRTPLMLAASCGSSSLVQSFLEAGADPRIGIDKYRSALELAMRHQQLEVCKILLDHDPALASVELNSPDKSPLMVAVKARSKALLQILGRYEHVEANIPDIYGVTPLTRCLLYSGFESTKILVDTFPHIDSDNYQRDTLLSSAVSGDENYDDYDDERIRNLLKLGANPLCVDSAGRPQIFLAAVHGNIHGFELVQEAIGDEVGPDYLGLAFHGCAQMKGNQSVSRQIVDRLFAKKADPNVLDRNGWTAHEVAKQAHNYFVQEHLQKYPLFDKETLSRTHQPSAWAIDSRNTCFLLTLHHEGFVDMEVKRRSSDAFNKSRVLVRSNHCIPFNKTWQYWELQILGAPRQNEISIGLCTEQTPIYTVPGWPKSFSYGYAGSSGTLFRGRDNFGGSVENGGDAIQFKSFAVGDTVGCCVRPALGTMFFTLNGAKLGSDIDFAPDLQGQLYPCVGFCADGKFVGSRLRTNFGGKDAPSFMYTGPFEPQDEGPKTATYLAPLLTPGNRFR</sequence>
<dbReference type="Pfam" id="PF12796">
    <property type="entry name" value="Ank_2"/>
    <property type="match status" value="1"/>
</dbReference>
<keyword evidence="5" id="KW-1133">Transmembrane helix</keyword>
<evidence type="ECO:0000313" key="9">
    <source>
        <dbReference type="Proteomes" id="UP000799770"/>
    </source>
</evidence>
<keyword evidence="5" id="KW-0472">Membrane</keyword>
<proteinExistence type="predicted"/>
<feature type="signal peptide" evidence="6">
    <location>
        <begin position="1"/>
        <end position="23"/>
    </location>
</feature>
<accession>A0A6A5Z681</accession>
<dbReference type="SUPFAM" id="SSF48403">
    <property type="entry name" value="Ankyrin repeat"/>
    <property type="match status" value="2"/>
</dbReference>